<proteinExistence type="predicted"/>
<feature type="chain" id="PRO_5041998359" evidence="1">
    <location>
        <begin position="19"/>
        <end position="205"/>
    </location>
</feature>
<keyword evidence="1" id="KW-0732">Signal</keyword>
<dbReference type="Proteomes" id="UP001212997">
    <property type="component" value="Unassembled WGS sequence"/>
</dbReference>
<gene>
    <name evidence="2" type="ORF">NLI96_g1686</name>
</gene>
<dbReference type="EMBL" id="JANAWD010000033">
    <property type="protein sequence ID" value="KAJ3490100.1"/>
    <property type="molecule type" value="Genomic_DNA"/>
</dbReference>
<protein>
    <submittedName>
        <fullName evidence="2">Uncharacterized protein</fullName>
    </submittedName>
</protein>
<name>A0AAD5VAC8_9APHY</name>
<sequence>MYSAFALLALAFTGIASALPTIQKRDPPTSPGCVGLGGGAFDNISSFTLAAYNKTLPNANSTGAPLVLGQAGAIVGASFKVLSTYASYPYDDYPGLTMVNGGIVRGDSLVGTNITAGRFPGFILTGIDLPPPAQIYCGLASTSAHGGGTGFPKLAAFGDTESWSLCPNGNGPFKQVNVVYKATPDNFGSYIYDQCYAVDLQIIEN</sequence>
<evidence type="ECO:0000313" key="3">
    <source>
        <dbReference type="Proteomes" id="UP001212997"/>
    </source>
</evidence>
<accession>A0AAD5VAC8</accession>
<evidence type="ECO:0000313" key="2">
    <source>
        <dbReference type="EMBL" id="KAJ3490100.1"/>
    </source>
</evidence>
<organism evidence="2 3">
    <name type="scientific">Meripilus lineatus</name>
    <dbReference type="NCBI Taxonomy" id="2056292"/>
    <lineage>
        <taxon>Eukaryota</taxon>
        <taxon>Fungi</taxon>
        <taxon>Dikarya</taxon>
        <taxon>Basidiomycota</taxon>
        <taxon>Agaricomycotina</taxon>
        <taxon>Agaricomycetes</taxon>
        <taxon>Polyporales</taxon>
        <taxon>Meripilaceae</taxon>
        <taxon>Meripilus</taxon>
    </lineage>
</organism>
<evidence type="ECO:0000256" key="1">
    <source>
        <dbReference type="SAM" id="SignalP"/>
    </source>
</evidence>
<keyword evidence="3" id="KW-1185">Reference proteome</keyword>
<reference evidence="2" key="1">
    <citation type="submission" date="2022-07" db="EMBL/GenBank/DDBJ databases">
        <title>Genome Sequence of Physisporinus lineatus.</title>
        <authorList>
            <person name="Buettner E."/>
        </authorList>
    </citation>
    <scope>NUCLEOTIDE SEQUENCE</scope>
    <source>
        <strain evidence="2">VT162</strain>
    </source>
</reference>
<feature type="signal peptide" evidence="1">
    <location>
        <begin position="1"/>
        <end position="18"/>
    </location>
</feature>
<dbReference type="AlphaFoldDB" id="A0AAD5VAC8"/>
<comment type="caution">
    <text evidence="2">The sequence shown here is derived from an EMBL/GenBank/DDBJ whole genome shotgun (WGS) entry which is preliminary data.</text>
</comment>